<feature type="region of interest" description="Disordered" evidence="1">
    <location>
        <begin position="117"/>
        <end position="156"/>
    </location>
</feature>
<dbReference type="EMBL" id="JRKL02012658">
    <property type="protein sequence ID" value="KAF3944244.1"/>
    <property type="molecule type" value="Genomic_DNA"/>
</dbReference>
<accession>A0A8J4QBL4</accession>
<comment type="caution">
    <text evidence="2">The sequence shown here is derived from an EMBL/GenBank/DDBJ whole genome shotgun (WGS) entry which is preliminary data.</text>
</comment>
<organism evidence="2 3">
    <name type="scientific">Castanea mollissima</name>
    <name type="common">Chinese chestnut</name>
    <dbReference type="NCBI Taxonomy" id="60419"/>
    <lineage>
        <taxon>Eukaryota</taxon>
        <taxon>Viridiplantae</taxon>
        <taxon>Streptophyta</taxon>
        <taxon>Embryophyta</taxon>
        <taxon>Tracheophyta</taxon>
        <taxon>Spermatophyta</taxon>
        <taxon>Magnoliopsida</taxon>
        <taxon>eudicotyledons</taxon>
        <taxon>Gunneridae</taxon>
        <taxon>Pentapetalae</taxon>
        <taxon>rosids</taxon>
        <taxon>fabids</taxon>
        <taxon>Fagales</taxon>
        <taxon>Fagaceae</taxon>
        <taxon>Castanea</taxon>
    </lineage>
</organism>
<dbReference type="AlphaFoldDB" id="A0A8J4QBL4"/>
<name>A0A8J4QBL4_9ROSI</name>
<dbReference type="Proteomes" id="UP000737018">
    <property type="component" value="Unassembled WGS sequence"/>
</dbReference>
<keyword evidence="3" id="KW-1185">Reference proteome</keyword>
<proteinExistence type="predicted"/>
<evidence type="ECO:0000256" key="1">
    <source>
        <dbReference type="SAM" id="MobiDB-lite"/>
    </source>
</evidence>
<evidence type="ECO:0000313" key="3">
    <source>
        <dbReference type="Proteomes" id="UP000737018"/>
    </source>
</evidence>
<gene>
    <name evidence="2" type="ORF">CMV_029272</name>
</gene>
<protein>
    <submittedName>
        <fullName evidence="2">Uncharacterized protein</fullName>
    </submittedName>
</protein>
<evidence type="ECO:0000313" key="2">
    <source>
        <dbReference type="EMBL" id="KAF3944244.1"/>
    </source>
</evidence>
<sequence>MESDGMGSENKLDIFMRLERGLDGNWAIVWSEVNVVGPNSLKPSKPIKLIHSKPSVPAKSSRVWRPCHNPKTLNPAHRQSSNPEAHELGFSLKLPMEVQGPMGHVGSCSRVEDTRLATTSDEDPVTGEVGEAPGGADKAYSGAGEGRSGLTSPDSGSHLRRGLLELGNTGDLVVSSELIWNGPECMGLYPNDDLGILLEGQLREGKTAMEVVESVEDSQADPGLITLPRESSGEVVSDCGSGENDYCMLDCEPLSLWVPPHPNSQVLVEGAQRNGSGPHSDWVSKLMKKFCKLVGFPIVRHEAQCLALFSRLEQDCLKVNEEEVAKRPAKSGTR</sequence>
<feature type="non-terminal residue" evidence="2">
    <location>
        <position position="334"/>
    </location>
</feature>
<reference evidence="2" key="1">
    <citation type="submission" date="2020-03" db="EMBL/GenBank/DDBJ databases">
        <title>Castanea mollissima Vanexum genome sequencing.</title>
        <authorList>
            <person name="Staton M."/>
        </authorList>
    </citation>
    <scope>NUCLEOTIDE SEQUENCE</scope>
    <source>
        <tissue evidence="2">Leaf</tissue>
    </source>
</reference>